<evidence type="ECO:0000259" key="1">
    <source>
        <dbReference type="PROSITE" id="PS50878"/>
    </source>
</evidence>
<sequence>MKTIKNIYPKIYDFENLYQAYEIARKGKRFRDEVLTFSSNLESNLIEIQNHLIYGTYEVGKYRQFYVYEPKKRLIMALPFRDRVVQWAIYKQLFPIFDKQFIFDSYACREGKGTHAAADRLQYWLRQTERKPERYYYLKLDISKYFYRVDHDILINILKRKIHDDRLIDLLSIIINCEDTKFGLPAGIDPDMCTEDERLLDVGMPIGNLTSQMFANLYLNELDQYVKHELRLHYYIRYMDDVIILHPDKKYLAAVKDEIETFLNNKLHLQLNNKTAIRPCSMGIDFVGFRIWATHRKLKKKTAKKIKARVKHLIKAKARGQITEESFKGSIASYKGILKHCNSYGFRQSLNELFKNKRSE</sequence>
<comment type="caution">
    <text evidence="2">The sequence shown here is derived from an EMBL/GenBank/DDBJ whole genome shotgun (WGS) entry which is preliminary data.</text>
</comment>
<dbReference type="RefSeq" id="WP_216519251.1">
    <property type="nucleotide sequence ID" value="NZ_JAHLPM010000007.1"/>
</dbReference>
<feature type="domain" description="Reverse transcriptase" evidence="1">
    <location>
        <begin position="1"/>
        <end position="291"/>
    </location>
</feature>
<dbReference type="PANTHER" id="PTHR34047">
    <property type="entry name" value="NUCLEAR INTRON MATURASE 1, MITOCHONDRIAL-RELATED"/>
    <property type="match status" value="1"/>
</dbReference>
<dbReference type="Proteomes" id="UP000749471">
    <property type="component" value="Unassembled WGS sequence"/>
</dbReference>
<dbReference type="Pfam" id="PF00078">
    <property type="entry name" value="RVT_1"/>
    <property type="match status" value="1"/>
</dbReference>
<dbReference type="GO" id="GO:0003964">
    <property type="term" value="F:RNA-directed DNA polymerase activity"/>
    <property type="evidence" value="ECO:0007669"/>
    <property type="project" value="UniProtKB-KW"/>
</dbReference>
<dbReference type="InterPro" id="IPR051083">
    <property type="entry name" value="GrpII_Intron_Splice-Mob/Def"/>
</dbReference>
<keyword evidence="3" id="KW-1185">Reference proteome</keyword>
<dbReference type="InterPro" id="IPR000477">
    <property type="entry name" value="RT_dom"/>
</dbReference>
<name>A0ABS6E5R5_9FIRM</name>
<dbReference type="PANTHER" id="PTHR34047:SF8">
    <property type="entry name" value="PROTEIN YKFC"/>
    <property type="match status" value="1"/>
</dbReference>
<evidence type="ECO:0000313" key="2">
    <source>
        <dbReference type="EMBL" id="MBU5438275.1"/>
    </source>
</evidence>
<dbReference type="EMBL" id="JAHLPM010000007">
    <property type="protein sequence ID" value="MBU5438275.1"/>
    <property type="molecule type" value="Genomic_DNA"/>
</dbReference>
<accession>A0ABS6E5R5</accession>
<dbReference type="PROSITE" id="PS50878">
    <property type="entry name" value="RT_POL"/>
    <property type="match status" value="1"/>
</dbReference>
<proteinExistence type="predicted"/>
<protein>
    <submittedName>
        <fullName evidence="2">Reverse transcriptase/maturase family protein</fullName>
    </submittedName>
</protein>
<dbReference type="CDD" id="cd01651">
    <property type="entry name" value="RT_G2_intron"/>
    <property type="match status" value="1"/>
</dbReference>
<keyword evidence="2" id="KW-0548">Nucleotidyltransferase</keyword>
<reference evidence="2 3" key="1">
    <citation type="submission" date="2021-06" db="EMBL/GenBank/DDBJ databases">
        <authorList>
            <person name="Sun Q."/>
            <person name="Li D."/>
        </authorList>
    </citation>
    <scope>NUCLEOTIDE SEQUENCE [LARGE SCALE GENOMIC DNA]</scope>
    <source>
        <strain evidence="2 3">MSJ-40</strain>
    </source>
</reference>
<gene>
    <name evidence="2" type="ORF">KQI42_09660</name>
</gene>
<keyword evidence="2" id="KW-0695">RNA-directed DNA polymerase</keyword>
<evidence type="ECO:0000313" key="3">
    <source>
        <dbReference type="Proteomes" id="UP000749471"/>
    </source>
</evidence>
<organism evidence="2 3">
    <name type="scientific">Tissierella simiarum</name>
    <dbReference type="NCBI Taxonomy" id="2841534"/>
    <lineage>
        <taxon>Bacteria</taxon>
        <taxon>Bacillati</taxon>
        <taxon>Bacillota</taxon>
        <taxon>Tissierellia</taxon>
        <taxon>Tissierellales</taxon>
        <taxon>Tissierellaceae</taxon>
        <taxon>Tissierella</taxon>
    </lineage>
</organism>
<keyword evidence="2" id="KW-0808">Transferase</keyword>